<dbReference type="EMBL" id="JTDW01000005">
    <property type="protein sequence ID" value="KJD35831.1"/>
    <property type="molecule type" value="Genomic_DNA"/>
</dbReference>
<organism evidence="1 2">
    <name type="scientific">Neotamlana sedimentorum</name>
    <dbReference type="NCBI Taxonomy" id="1435349"/>
    <lineage>
        <taxon>Bacteria</taxon>
        <taxon>Pseudomonadati</taxon>
        <taxon>Bacteroidota</taxon>
        <taxon>Flavobacteriia</taxon>
        <taxon>Flavobacteriales</taxon>
        <taxon>Flavobacteriaceae</taxon>
        <taxon>Neotamlana</taxon>
    </lineage>
</organism>
<accession>A0A0D7W9L5</accession>
<dbReference type="STRING" id="1435349.PW52_08870"/>
<dbReference type="RefSeq" id="WP_044632563.1">
    <property type="nucleotide sequence ID" value="NZ_JTDW01000005.1"/>
</dbReference>
<name>A0A0D7W9L5_9FLAO</name>
<comment type="caution">
    <text evidence="1">The sequence shown here is derived from an EMBL/GenBank/DDBJ whole genome shotgun (WGS) entry which is preliminary data.</text>
</comment>
<reference evidence="1 2" key="1">
    <citation type="submission" date="2014-11" db="EMBL/GenBank/DDBJ databases">
        <title>Tamlana sedimentorum sp. nov., isolated from shallow sand sediments of the Sea of Japan.</title>
        <authorList>
            <person name="Romanenko L.A."/>
        </authorList>
    </citation>
    <scope>NUCLEOTIDE SEQUENCE [LARGE SCALE GENOMIC DNA]</scope>
    <source>
        <strain evidence="1 2">JCM 19808</strain>
    </source>
</reference>
<dbReference type="Proteomes" id="UP000032578">
    <property type="component" value="Unassembled WGS sequence"/>
</dbReference>
<protein>
    <submittedName>
        <fullName evidence="1">Na(+)-translocating NADH-quinone reductase subunit F</fullName>
    </submittedName>
</protein>
<gene>
    <name evidence="1" type="ORF">PW52_08870</name>
</gene>
<dbReference type="PATRIC" id="fig|1435349.4.peg.2765"/>
<dbReference type="AlphaFoldDB" id="A0A0D7W9L5"/>
<dbReference type="OrthoDB" id="1144234at2"/>
<proteinExistence type="predicted"/>
<evidence type="ECO:0000313" key="1">
    <source>
        <dbReference type="EMBL" id="KJD35831.1"/>
    </source>
</evidence>
<keyword evidence="2" id="KW-1185">Reference proteome</keyword>
<sequence length="156" mass="17777">MQNVSRLENAVQKLYIAFNSNSLNPECCKQCAVGNILDNTDNWKHFSDVHGSINLNYIGRVNQLMGKRFNGYSPEQILKIETTFLKACGYQLPFNHKSLKPENATDKDTLFIGLCEVIKLLCDFEGVDDVLNYTKLFTHNNEKTPKSIRNNSLQKS</sequence>
<evidence type="ECO:0000313" key="2">
    <source>
        <dbReference type="Proteomes" id="UP000032578"/>
    </source>
</evidence>